<keyword evidence="9 10" id="KW-0472">Membrane</keyword>
<reference evidence="12" key="1">
    <citation type="submission" date="2025-08" db="UniProtKB">
        <authorList>
            <consortium name="RefSeq"/>
        </authorList>
    </citation>
    <scope>IDENTIFICATION</scope>
</reference>
<gene>
    <name evidence="12" type="primary">LOC105367259</name>
</gene>
<feature type="transmembrane region" description="Helical" evidence="10">
    <location>
        <begin position="282"/>
        <end position="301"/>
    </location>
</feature>
<feature type="transmembrane region" description="Helical" evidence="10">
    <location>
        <begin position="344"/>
        <end position="365"/>
    </location>
</feature>
<feature type="transmembrane region" description="Helical" evidence="10">
    <location>
        <begin position="179"/>
        <end position="203"/>
    </location>
</feature>
<sequence>MEILTRHYGILEKRILSSLAASNLRHRTKDSTGLWLGPLIGTSTLMTFLKEDSSYSEICLLTGIAGGGLIISCICLYIRLMMKNVAAKDFHVVYFVPAIILSTLFLLVGNKGLLVSVTWGIVVGSFSTWGVIQLISSCPNCFTLGEATAVTHSLVLFLVSAFTNLPLRYHLPPIHDNDIITAILQIFLLLYWAVCLLFALFAVKYQISQKSKATTSNRKIFHVLVVMVYIPGLISQPTFLYLASGTVLVLFSIIELLRILNLPPLGKFLQDGFSAFVDEKDTLISLTPLYLLCGLSATLWMPTESMGLLPLMSGALTIGVGDTAASFFGSNWGKHKWVGSQKSIEGTIACVTAQLIVIFGFATFGCIESTSLLVRSICSVILISLVEARTEQVDNLALPFLMYLCLTI</sequence>
<evidence type="ECO:0000256" key="8">
    <source>
        <dbReference type="ARBA" id="ARBA00022989"/>
    </source>
</evidence>
<evidence type="ECO:0000256" key="1">
    <source>
        <dbReference type="ARBA" id="ARBA00004477"/>
    </source>
</evidence>
<evidence type="ECO:0000256" key="7">
    <source>
        <dbReference type="ARBA" id="ARBA00022824"/>
    </source>
</evidence>
<dbReference type="GO" id="GO:0004168">
    <property type="term" value="F:dolichol kinase activity"/>
    <property type="evidence" value="ECO:0007669"/>
    <property type="project" value="UniProtKB-EC"/>
</dbReference>
<feature type="transmembrane region" description="Helical" evidence="10">
    <location>
        <begin position="55"/>
        <end position="78"/>
    </location>
</feature>
<comment type="subcellular location">
    <subcellularLocation>
        <location evidence="1">Endoplasmic reticulum membrane</location>
        <topology evidence="1">Multi-pass membrane protein</topology>
    </subcellularLocation>
</comment>
<name>A0AAJ6YTM0_9HYME</name>
<dbReference type="GO" id="GO:0043048">
    <property type="term" value="P:dolichyl monophosphate biosynthetic process"/>
    <property type="evidence" value="ECO:0007669"/>
    <property type="project" value="TreeGrafter"/>
</dbReference>
<dbReference type="Proteomes" id="UP000695007">
    <property type="component" value="Unplaced"/>
</dbReference>
<evidence type="ECO:0000256" key="5">
    <source>
        <dbReference type="ARBA" id="ARBA00022692"/>
    </source>
</evidence>
<dbReference type="PANTHER" id="PTHR13205">
    <property type="entry name" value="TRANSMEMBRANE PROTEIN 15-RELATED"/>
    <property type="match status" value="1"/>
</dbReference>
<keyword evidence="5 10" id="KW-0812">Transmembrane</keyword>
<comment type="similarity">
    <text evidence="2">Belongs to the polyprenol kinase family.</text>
</comment>
<keyword evidence="4" id="KW-0808">Transferase</keyword>
<organism evidence="11 12">
    <name type="scientific">Ceratosolen solmsi marchali</name>
    <dbReference type="NCBI Taxonomy" id="326594"/>
    <lineage>
        <taxon>Eukaryota</taxon>
        <taxon>Metazoa</taxon>
        <taxon>Ecdysozoa</taxon>
        <taxon>Arthropoda</taxon>
        <taxon>Hexapoda</taxon>
        <taxon>Insecta</taxon>
        <taxon>Pterygota</taxon>
        <taxon>Neoptera</taxon>
        <taxon>Endopterygota</taxon>
        <taxon>Hymenoptera</taxon>
        <taxon>Apocrita</taxon>
        <taxon>Proctotrupomorpha</taxon>
        <taxon>Chalcidoidea</taxon>
        <taxon>Agaonidae</taxon>
        <taxon>Agaoninae</taxon>
        <taxon>Ceratosolen</taxon>
    </lineage>
</organism>
<keyword evidence="8 10" id="KW-1133">Transmembrane helix</keyword>
<protein>
    <recommendedName>
        <fullName evidence="3">dolichol kinase</fullName>
        <ecNumber evidence="3">2.7.1.108</ecNumber>
    </recommendedName>
</protein>
<evidence type="ECO:0000256" key="4">
    <source>
        <dbReference type="ARBA" id="ARBA00022679"/>
    </source>
</evidence>
<dbReference type="CTD" id="22845"/>
<keyword evidence="11" id="KW-1185">Reference proteome</keyword>
<feature type="transmembrane region" description="Helical" evidence="10">
    <location>
        <begin position="90"/>
        <end position="108"/>
    </location>
</feature>
<dbReference type="GO" id="GO:0005789">
    <property type="term" value="C:endoplasmic reticulum membrane"/>
    <property type="evidence" value="ECO:0007669"/>
    <property type="project" value="UniProtKB-SubCell"/>
</dbReference>
<proteinExistence type="inferred from homology"/>
<evidence type="ECO:0000256" key="6">
    <source>
        <dbReference type="ARBA" id="ARBA00022777"/>
    </source>
</evidence>
<evidence type="ECO:0000313" key="12">
    <source>
        <dbReference type="RefSeq" id="XP_011504209.1"/>
    </source>
</evidence>
<feature type="transmembrane region" description="Helical" evidence="10">
    <location>
        <begin position="147"/>
        <end position="167"/>
    </location>
</feature>
<evidence type="ECO:0000313" key="11">
    <source>
        <dbReference type="Proteomes" id="UP000695007"/>
    </source>
</evidence>
<keyword evidence="6 12" id="KW-0418">Kinase</keyword>
<keyword evidence="7" id="KW-0256">Endoplasmic reticulum</keyword>
<dbReference type="EC" id="2.7.1.108" evidence="3"/>
<dbReference type="AlphaFoldDB" id="A0AAJ6YTM0"/>
<evidence type="ECO:0000256" key="3">
    <source>
        <dbReference type="ARBA" id="ARBA00012132"/>
    </source>
</evidence>
<evidence type="ECO:0000256" key="10">
    <source>
        <dbReference type="SAM" id="Phobius"/>
    </source>
</evidence>
<dbReference type="PANTHER" id="PTHR13205:SF15">
    <property type="entry name" value="DOLICHOL KINASE"/>
    <property type="match status" value="1"/>
</dbReference>
<feature type="transmembrane region" description="Helical" evidence="10">
    <location>
        <begin position="114"/>
        <end position="135"/>
    </location>
</feature>
<feature type="transmembrane region" description="Helical" evidence="10">
    <location>
        <begin position="307"/>
        <end position="332"/>
    </location>
</feature>
<dbReference type="RefSeq" id="XP_011504209.1">
    <property type="nucleotide sequence ID" value="XM_011505907.1"/>
</dbReference>
<dbReference type="InterPro" id="IPR032974">
    <property type="entry name" value="Polypren_kinase"/>
</dbReference>
<feature type="transmembrane region" description="Helical" evidence="10">
    <location>
        <begin position="215"/>
        <end position="234"/>
    </location>
</feature>
<evidence type="ECO:0000256" key="9">
    <source>
        <dbReference type="ARBA" id="ARBA00023136"/>
    </source>
</evidence>
<accession>A0AAJ6YTM0</accession>
<feature type="transmembrane region" description="Helical" evidence="10">
    <location>
        <begin position="32"/>
        <end position="49"/>
    </location>
</feature>
<dbReference type="GeneID" id="105367259"/>
<evidence type="ECO:0000256" key="2">
    <source>
        <dbReference type="ARBA" id="ARBA00010794"/>
    </source>
</evidence>